<dbReference type="AlphaFoldDB" id="A0A238JD13"/>
<dbReference type="Proteomes" id="UP000225972">
    <property type="component" value="Unassembled WGS sequence"/>
</dbReference>
<protein>
    <submittedName>
        <fullName evidence="1">Uncharacterized protein</fullName>
    </submittedName>
</protein>
<organism evidence="1 2">
    <name type="scientific">Pelagimonas phthalicica</name>
    <dbReference type="NCBI Taxonomy" id="1037362"/>
    <lineage>
        <taxon>Bacteria</taxon>
        <taxon>Pseudomonadati</taxon>
        <taxon>Pseudomonadota</taxon>
        <taxon>Alphaproteobacteria</taxon>
        <taxon>Rhodobacterales</taxon>
        <taxon>Roseobacteraceae</taxon>
        <taxon>Pelagimonas</taxon>
    </lineage>
</organism>
<dbReference type="RefSeq" id="WP_099244315.1">
    <property type="nucleotide sequence ID" value="NZ_FXXP01000001.1"/>
</dbReference>
<evidence type="ECO:0000313" key="1">
    <source>
        <dbReference type="EMBL" id="SMX27852.1"/>
    </source>
</evidence>
<sequence>MTTKKIAAWKDCLDAQIDVLNQAGYAFASEVQYKQPPLCPASSQAKRAWDKLAKLSRLPEFCLEMVHHLGQVDLRHAYPHDDAKPLQELAHFDPFVFDPEYLSEGFSEMFLKPGQKYFVEFAPDINHKADVSGGDGYGFWMEIERASTSRRLDPQQLAFDGADWQEQQAPTPPSVTDVTIEPVQMPLLDYVDATLVNGGFFGLYLDGGFSDVTRKNIETRDLGTHPILDELRGIAAKTLS</sequence>
<dbReference type="EMBL" id="FXXP01000001">
    <property type="protein sequence ID" value="SMX27852.1"/>
    <property type="molecule type" value="Genomic_DNA"/>
</dbReference>
<accession>A0A238JD13</accession>
<gene>
    <name evidence="1" type="ORF">TRP8649_01962</name>
</gene>
<keyword evidence="2" id="KW-1185">Reference proteome</keyword>
<evidence type="ECO:0000313" key="2">
    <source>
        <dbReference type="Proteomes" id="UP000225972"/>
    </source>
</evidence>
<name>A0A238JD13_9RHOB</name>
<proteinExistence type="predicted"/>
<reference evidence="2" key="1">
    <citation type="submission" date="2017-05" db="EMBL/GenBank/DDBJ databases">
        <authorList>
            <person name="Rodrigo-Torres L."/>
            <person name="Arahal R. D."/>
            <person name="Lucena T."/>
        </authorList>
    </citation>
    <scope>NUCLEOTIDE SEQUENCE [LARGE SCALE GENOMIC DNA]</scope>
    <source>
        <strain evidence="2">CECT 8649</strain>
    </source>
</reference>